<evidence type="ECO:0000256" key="2">
    <source>
        <dbReference type="ARBA" id="ARBA00022692"/>
    </source>
</evidence>
<evidence type="ECO:0000313" key="7">
    <source>
        <dbReference type="EMBL" id="RLP76068.1"/>
    </source>
</evidence>
<dbReference type="PROSITE" id="PS50042">
    <property type="entry name" value="CNMP_BINDING_3"/>
    <property type="match status" value="1"/>
</dbReference>
<sequence>MFEPWRQPWFVPVLIVTIGLPVLLIICTELLRVLERRESRAAGILRLIRNFVLPLAALLILITQIDNLALEVNWSRIVATVLGFVLILVVINMLNFALFATAETGSWRQRLPSIFIDIMKLVVIGVCFALLFQWVWGADVGGLFTALGVTSIVIGLALQNAAGSVISGLLLLFEQPFKLGDWLDAGSVRGRVVQVNWRAVHIDTGNGTHIIPTATLAGSSFTNLSRVSQYYEATTTLTFAKTDAPSDVARLVRGVARDLPLRIQETVIEVVPRGAGSFTVSIAVARPADEEPTIAVLLDWLWFAARRAGLSLDGERGDASTTPERTFAAAERVARRLRCDEADTAEIERQSRLERFGTGETITRRGATSANLYFIMEGGVSLAAEDGPFAIPYHTLSPPESVGMGVYTQQPETDTARAVGVVSALSVPRELVEHLIAKHPRLALELGQASDNRRQLLAAALTRREEAALARRLGTGA</sequence>
<dbReference type="SMART" id="SM00100">
    <property type="entry name" value="cNMP"/>
    <property type="match status" value="1"/>
</dbReference>
<dbReference type="GO" id="GO:0016020">
    <property type="term" value="C:membrane"/>
    <property type="evidence" value="ECO:0007669"/>
    <property type="project" value="UniProtKB-SubCell"/>
</dbReference>
<proteinExistence type="predicted"/>
<comment type="caution">
    <text evidence="7">The sequence shown here is derived from an EMBL/GenBank/DDBJ whole genome shotgun (WGS) entry which is preliminary data.</text>
</comment>
<dbReference type="InterPro" id="IPR006685">
    <property type="entry name" value="MscS_channel_2nd"/>
</dbReference>
<dbReference type="Pfam" id="PF00924">
    <property type="entry name" value="MS_channel_2nd"/>
    <property type="match status" value="1"/>
</dbReference>
<evidence type="ECO:0000256" key="4">
    <source>
        <dbReference type="ARBA" id="ARBA00023136"/>
    </source>
</evidence>
<evidence type="ECO:0000256" key="5">
    <source>
        <dbReference type="SAM" id="Phobius"/>
    </source>
</evidence>
<feature type="transmembrane region" description="Helical" evidence="5">
    <location>
        <begin position="77"/>
        <end position="102"/>
    </location>
</feature>
<dbReference type="Gene3D" id="2.60.120.10">
    <property type="entry name" value="Jelly Rolls"/>
    <property type="match status" value="1"/>
</dbReference>
<feature type="transmembrane region" description="Helical" evidence="5">
    <location>
        <begin position="12"/>
        <end position="31"/>
    </location>
</feature>
<dbReference type="SUPFAM" id="SSF50182">
    <property type="entry name" value="Sm-like ribonucleoproteins"/>
    <property type="match status" value="1"/>
</dbReference>
<dbReference type="Proteomes" id="UP000272503">
    <property type="component" value="Unassembled WGS sequence"/>
</dbReference>
<dbReference type="PANTHER" id="PTHR30566">
    <property type="entry name" value="YNAI-RELATED MECHANOSENSITIVE ION CHANNEL"/>
    <property type="match status" value="1"/>
</dbReference>
<organism evidence="7 8">
    <name type="scientific">Mycetocola tolaasinivorans</name>
    <dbReference type="NCBI Taxonomy" id="76635"/>
    <lineage>
        <taxon>Bacteria</taxon>
        <taxon>Bacillati</taxon>
        <taxon>Actinomycetota</taxon>
        <taxon>Actinomycetes</taxon>
        <taxon>Micrococcales</taxon>
        <taxon>Microbacteriaceae</taxon>
        <taxon>Mycetocola</taxon>
    </lineage>
</organism>
<evidence type="ECO:0000259" key="6">
    <source>
        <dbReference type="PROSITE" id="PS50042"/>
    </source>
</evidence>
<dbReference type="EMBL" id="RCUX01000005">
    <property type="protein sequence ID" value="RLP76068.1"/>
    <property type="molecule type" value="Genomic_DNA"/>
</dbReference>
<dbReference type="Pfam" id="PF00027">
    <property type="entry name" value="cNMP_binding"/>
    <property type="match status" value="1"/>
</dbReference>
<accession>A0A3L7A881</accession>
<dbReference type="InterPro" id="IPR010920">
    <property type="entry name" value="LSM_dom_sf"/>
</dbReference>
<dbReference type="RefSeq" id="WP_121648354.1">
    <property type="nucleotide sequence ID" value="NZ_RCUX01000005.1"/>
</dbReference>
<feature type="transmembrane region" description="Helical" evidence="5">
    <location>
        <begin position="43"/>
        <end position="65"/>
    </location>
</feature>
<dbReference type="SUPFAM" id="SSF51206">
    <property type="entry name" value="cAMP-binding domain-like"/>
    <property type="match status" value="1"/>
</dbReference>
<reference evidence="7 8" key="1">
    <citation type="submission" date="2018-10" db="EMBL/GenBank/DDBJ databases">
        <authorList>
            <person name="Li J."/>
        </authorList>
    </citation>
    <scope>NUCLEOTIDE SEQUENCE [LARGE SCALE GENOMIC DNA]</scope>
    <source>
        <strain evidence="7 8">IF 016277</strain>
    </source>
</reference>
<dbReference type="AlphaFoldDB" id="A0A3L7A881"/>
<evidence type="ECO:0000313" key="8">
    <source>
        <dbReference type="Proteomes" id="UP000272503"/>
    </source>
</evidence>
<dbReference type="Gene3D" id="1.10.287.1260">
    <property type="match status" value="1"/>
</dbReference>
<feature type="transmembrane region" description="Helical" evidence="5">
    <location>
        <begin position="114"/>
        <end position="136"/>
    </location>
</feature>
<feature type="domain" description="Cyclic nucleotide-binding" evidence="6">
    <location>
        <begin position="356"/>
        <end position="423"/>
    </location>
</feature>
<dbReference type="Gene3D" id="2.30.30.60">
    <property type="match status" value="1"/>
</dbReference>
<dbReference type="InterPro" id="IPR000595">
    <property type="entry name" value="cNMP-bd_dom"/>
</dbReference>
<dbReference type="OrthoDB" id="9775207at2"/>
<comment type="subcellular location">
    <subcellularLocation>
        <location evidence="1">Membrane</location>
    </subcellularLocation>
</comment>
<feature type="transmembrane region" description="Helical" evidence="5">
    <location>
        <begin position="142"/>
        <end position="173"/>
    </location>
</feature>
<keyword evidence="2 5" id="KW-0812">Transmembrane</keyword>
<keyword evidence="8" id="KW-1185">Reference proteome</keyword>
<dbReference type="InterPro" id="IPR014710">
    <property type="entry name" value="RmlC-like_jellyroll"/>
</dbReference>
<dbReference type="CDD" id="cd00038">
    <property type="entry name" value="CAP_ED"/>
    <property type="match status" value="1"/>
</dbReference>
<dbReference type="InterPro" id="IPR018490">
    <property type="entry name" value="cNMP-bd_dom_sf"/>
</dbReference>
<keyword evidence="3 5" id="KW-1133">Transmembrane helix</keyword>
<dbReference type="GO" id="GO:0055085">
    <property type="term" value="P:transmembrane transport"/>
    <property type="evidence" value="ECO:0007669"/>
    <property type="project" value="InterPro"/>
</dbReference>
<evidence type="ECO:0000256" key="1">
    <source>
        <dbReference type="ARBA" id="ARBA00004370"/>
    </source>
</evidence>
<evidence type="ECO:0000256" key="3">
    <source>
        <dbReference type="ARBA" id="ARBA00022989"/>
    </source>
</evidence>
<keyword evidence="4 5" id="KW-0472">Membrane</keyword>
<name>A0A3L7A881_9MICO</name>
<dbReference type="PANTHER" id="PTHR30566:SF25">
    <property type="entry name" value="INNER MEMBRANE PROTEIN"/>
    <property type="match status" value="1"/>
</dbReference>
<protein>
    <recommendedName>
        <fullName evidence="6">Cyclic nucleotide-binding domain-containing protein</fullName>
    </recommendedName>
</protein>
<dbReference type="InterPro" id="IPR023408">
    <property type="entry name" value="MscS_beta-dom_sf"/>
</dbReference>
<gene>
    <name evidence="7" type="ORF">D9V32_07890</name>
</gene>